<dbReference type="PANTHER" id="PTHR30093:SF2">
    <property type="entry name" value="TYPE II SECRETION SYSTEM PROTEIN H"/>
    <property type="match status" value="1"/>
</dbReference>
<dbReference type="Pfam" id="PF07596">
    <property type="entry name" value="SBP_bac_10"/>
    <property type="match status" value="1"/>
</dbReference>
<dbReference type="RefSeq" id="WP_160311477.1">
    <property type="nucleotide sequence ID" value="NZ_LECT01000044.1"/>
</dbReference>
<dbReference type="InterPro" id="IPR011453">
    <property type="entry name" value="DUF1559"/>
</dbReference>
<sequence>MLRRGVGLTEVFFLCGAACLVVGLFLPQLLSVRESARNWGCQNNLRQIGVAMDAYHERHLSMPSGYAPSGYTIDSDGAETWGWNEPSYAWSALLLSDLGHPELHESLQIDSGDLPVAIRDPARANMLRFHVGEFRCASDRLGEAMDSAPLPRYQRSLDRGSGSVYAGASSYVGSAGYFELQHPFYLAPPNQWSKQFQKATGRNNGLFYPASRVHRRQIVDGVSQTIAVGERAWYQGGASWVGTANIRGVGVGDGGMCLGRVWWRINELPQSTTSEMTGQPPTLVTRQNGLTVSRPHTARNGFGSYHLGGGANFLMADGSVRFIDDQIDFHNTIPAEGANPLDPIPNIDKLGLFQKLGIRNDSLQTSEPASGAGP</sequence>
<reference evidence="2" key="1">
    <citation type="submission" date="2015-05" db="EMBL/GenBank/DDBJ databases">
        <title>Permanent draft genome of Rhodopirellula islandicus K833.</title>
        <authorList>
            <person name="Kizina J."/>
            <person name="Richter M."/>
            <person name="Glockner F.O."/>
            <person name="Harder J."/>
        </authorList>
    </citation>
    <scope>NUCLEOTIDE SEQUENCE [LARGE SCALE GENOMIC DNA]</scope>
    <source>
        <strain evidence="2">K833</strain>
    </source>
</reference>
<dbReference type="PATRIC" id="fig|595434.4.peg.4993"/>
<dbReference type="OrthoDB" id="255848at2"/>
<evidence type="ECO:0000313" key="2">
    <source>
        <dbReference type="EMBL" id="KLU02190.1"/>
    </source>
</evidence>
<gene>
    <name evidence="2" type="ORF">RISK_005256</name>
</gene>
<dbReference type="EMBL" id="LECT01000044">
    <property type="protein sequence ID" value="KLU02190.1"/>
    <property type="molecule type" value="Genomic_DNA"/>
</dbReference>
<dbReference type="InterPro" id="IPR027558">
    <property type="entry name" value="Pre_pil_HX9DG_C"/>
</dbReference>
<dbReference type="NCBIfam" id="TIGR04294">
    <property type="entry name" value="pre_pil_HX9DG"/>
    <property type="match status" value="1"/>
</dbReference>
<dbReference type="STRING" id="595434.RISK_005256"/>
<dbReference type="Proteomes" id="UP000036367">
    <property type="component" value="Unassembled WGS sequence"/>
</dbReference>
<dbReference type="SUPFAM" id="SSF54523">
    <property type="entry name" value="Pili subunits"/>
    <property type="match status" value="1"/>
</dbReference>
<dbReference type="PANTHER" id="PTHR30093">
    <property type="entry name" value="GENERAL SECRETION PATHWAY PROTEIN G"/>
    <property type="match status" value="1"/>
</dbReference>
<accession>A0A0J1B5U6</accession>
<feature type="domain" description="DUF1559" evidence="1">
    <location>
        <begin position="31"/>
        <end position="329"/>
    </location>
</feature>
<dbReference type="InterPro" id="IPR045584">
    <property type="entry name" value="Pilin-like"/>
</dbReference>
<keyword evidence="3" id="KW-1185">Reference proteome</keyword>
<comment type="caution">
    <text evidence="2">The sequence shown here is derived from an EMBL/GenBank/DDBJ whole genome shotgun (WGS) entry which is preliminary data.</text>
</comment>
<dbReference type="AlphaFoldDB" id="A0A0J1B5U6"/>
<evidence type="ECO:0000259" key="1">
    <source>
        <dbReference type="Pfam" id="PF07596"/>
    </source>
</evidence>
<proteinExistence type="predicted"/>
<protein>
    <recommendedName>
        <fullName evidence="1">DUF1559 domain-containing protein</fullName>
    </recommendedName>
</protein>
<name>A0A0J1B5U6_RHOIS</name>
<evidence type="ECO:0000313" key="3">
    <source>
        <dbReference type="Proteomes" id="UP000036367"/>
    </source>
</evidence>
<organism evidence="2 3">
    <name type="scientific">Rhodopirellula islandica</name>
    <dbReference type="NCBI Taxonomy" id="595434"/>
    <lineage>
        <taxon>Bacteria</taxon>
        <taxon>Pseudomonadati</taxon>
        <taxon>Planctomycetota</taxon>
        <taxon>Planctomycetia</taxon>
        <taxon>Pirellulales</taxon>
        <taxon>Pirellulaceae</taxon>
        <taxon>Rhodopirellula</taxon>
    </lineage>
</organism>